<dbReference type="OMA" id="ECSYTDA"/>
<dbReference type="OrthoDB" id="3915743at2759"/>
<sequence>MKTRGQDSTVSDTGQKPAIQVICLGASGGPSEESVTAFLVRSVHSGWARGSLLALDAGSHLAPITRILERDFPTVSDGKRIDGPEPTVLTSGPFSGLELPHASARANALHVLRAYISAYLITHPHLDHISGFAINTAAFHATSKPKTLAALPMTVDAIKQHIFNDVIWPNLTDEDGGVGFVTFQRLKEGGDVMVGDGEGRGYIDVVDGLGIRAFKISHGVSTKVAPTHHHRGSISGFPDIPVINETTQFMARTSQPSPRLSATAMDIPCVVDSTAFFIRDDHTALEVLMFGDLEPDSISLYPRNRIVWEEAARKIALGLLRGIFIECSYEDAQGDAILFGHLCPRHLISELQSLAALVAEARATRAMEKSLRKRKRSVANGPDSAKHTVSVHNRKRSRSLAGRSVAKDIRRSSAPGHAASHVTTSPPLGQTLPAAAGLKVVVMHIKDTMKDGPYVGETILAQLQQHEAQLDESGTALGCEFVVAKSGESYWL</sequence>
<dbReference type="GO" id="GO:0047555">
    <property type="term" value="F:3',5'-cyclic-GMP phosphodiesterase activity"/>
    <property type="evidence" value="ECO:0007669"/>
    <property type="project" value="TreeGrafter"/>
</dbReference>
<dbReference type="Gene3D" id="3.60.15.10">
    <property type="entry name" value="Ribonuclease Z/Hydroxyacylglutathione hydrolase-like"/>
    <property type="match status" value="1"/>
</dbReference>
<keyword evidence="3" id="KW-1185">Reference proteome</keyword>
<dbReference type="EMBL" id="KB445562">
    <property type="protein sequence ID" value="EMC92241.1"/>
    <property type="molecule type" value="Genomic_DNA"/>
</dbReference>
<dbReference type="CDD" id="cd07735">
    <property type="entry name" value="class_II_PDE_MBL-fold"/>
    <property type="match status" value="1"/>
</dbReference>
<feature type="region of interest" description="Disordered" evidence="1">
    <location>
        <begin position="369"/>
        <end position="429"/>
    </location>
</feature>
<name>M2M7E9_BAUPA</name>
<evidence type="ECO:0008006" key="4">
    <source>
        <dbReference type="Google" id="ProtNLM"/>
    </source>
</evidence>
<evidence type="ECO:0000313" key="2">
    <source>
        <dbReference type="EMBL" id="EMC92241.1"/>
    </source>
</evidence>
<dbReference type="GO" id="GO:0006198">
    <property type="term" value="P:cAMP catabolic process"/>
    <property type="evidence" value="ECO:0007669"/>
    <property type="project" value="InterPro"/>
</dbReference>
<dbReference type="Pfam" id="PF02112">
    <property type="entry name" value="PDEase_II"/>
    <property type="match status" value="1"/>
</dbReference>
<dbReference type="HOGENOM" id="CLU_016658_1_0_1"/>
<dbReference type="STRING" id="717646.M2M7E9"/>
<reference evidence="2 3" key="1">
    <citation type="journal article" date="2012" name="PLoS Pathog.">
        <title>Diverse lifestyles and strategies of plant pathogenesis encoded in the genomes of eighteen Dothideomycetes fungi.</title>
        <authorList>
            <person name="Ohm R.A."/>
            <person name="Feau N."/>
            <person name="Henrissat B."/>
            <person name="Schoch C.L."/>
            <person name="Horwitz B.A."/>
            <person name="Barry K.W."/>
            <person name="Condon B.J."/>
            <person name="Copeland A.C."/>
            <person name="Dhillon B."/>
            <person name="Glaser F."/>
            <person name="Hesse C.N."/>
            <person name="Kosti I."/>
            <person name="LaButti K."/>
            <person name="Lindquist E.A."/>
            <person name="Lucas S."/>
            <person name="Salamov A.A."/>
            <person name="Bradshaw R.E."/>
            <person name="Ciuffetti L."/>
            <person name="Hamelin R.C."/>
            <person name="Kema G.H.J."/>
            <person name="Lawrence C."/>
            <person name="Scott J.A."/>
            <person name="Spatafora J.W."/>
            <person name="Turgeon B.G."/>
            <person name="de Wit P.J.G.M."/>
            <person name="Zhong S."/>
            <person name="Goodwin S.B."/>
            <person name="Grigoriev I.V."/>
        </authorList>
    </citation>
    <scope>NUCLEOTIDE SEQUENCE [LARGE SCALE GENOMIC DNA]</scope>
    <source>
        <strain evidence="2 3">UAMH 10762</strain>
    </source>
</reference>
<proteinExistence type="predicted"/>
<gene>
    <name evidence="2" type="ORF">BAUCODRAFT_78043</name>
</gene>
<dbReference type="AlphaFoldDB" id="M2M7E9"/>
<accession>M2M7E9</accession>
<dbReference type="GeneID" id="19117140"/>
<evidence type="ECO:0000256" key="1">
    <source>
        <dbReference type="SAM" id="MobiDB-lite"/>
    </source>
</evidence>
<dbReference type="PANTHER" id="PTHR28283">
    <property type="entry name" value="3',5'-CYCLIC-NUCLEOTIDE PHOSPHODIESTERASE 1"/>
    <property type="match status" value="1"/>
</dbReference>
<dbReference type="InterPro" id="IPR000396">
    <property type="entry name" value="Pdiesterase2"/>
</dbReference>
<protein>
    <recommendedName>
        <fullName evidence="4">3',5'-cyclic-nucleotide phosphodiesterase</fullName>
    </recommendedName>
</protein>
<dbReference type="Proteomes" id="UP000011761">
    <property type="component" value="Unassembled WGS sequence"/>
</dbReference>
<dbReference type="PANTHER" id="PTHR28283:SF1">
    <property type="entry name" value="3',5'-CYCLIC-NUCLEOTIDE PHOSPHODIESTERASE 1"/>
    <property type="match status" value="1"/>
</dbReference>
<dbReference type="RefSeq" id="XP_007680484.1">
    <property type="nucleotide sequence ID" value="XM_007682294.1"/>
</dbReference>
<dbReference type="PRINTS" id="PR00388">
    <property type="entry name" value="PDIESTERASE2"/>
</dbReference>
<dbReference type="InterPro" id="IPR036866">
    <property type="entry name" value="RibonucZ/Hydroxyglut_hydro"/>
</dbReference>
<dbReference type="KEGG" id="bcom:BAUCODRAFT_78043"/>
<dbReference type="GO" id="GO:1902660">
    <property type="term" value="P:negative regulation of glucose mediated signaling pathway"/>
    <property type="evidence" value="ECO:0007669"/>
    <property type="project" value="TreeGrafter"/>
</dbReference>
<dbReference type="eggNOG" id="ENOG502RFKK">
    <property type="taxonomic scope" value="Eukaryota"/>
</dbReference>
<evidence type="ECO:0000313" key="3">
    <source>
        <dbReference type="Proteomes" id="UP000011761"/>
    </source>
</evidence>
<dbReference type="SUPFAM" id="SSF56281">
    <property type="entry name" value="Metallo-hydrolase/oxidoreductase"/>
    <property type="match status" value="1"/>
</dbReference>
<dbReference type="GO" id="GO:0004115">
    <property type="term" value="F:3',5'-cyclic-AMP phosphodiesterase activity"/>
    <property type="evidence" value="ECO:0007669"/>
    <property type="project" value="InterPro"/>
</dbReference>
<organism evidence="2 3">
    <name type="scientific">Baudoinia panamericana (strain UAMH 10762)</name>
    <name type="common">Angels' share fungus</name>
    <name type="synonym">Baudoinia compniacensis (strain UAMH 10762)</name>
    <dbReference type="NCBI Taxonomy" id="717646"/>
    <lineage>
        <taxon>Eukaryota</taxon>
        <taxon>Fungi</taxon>
        <taxon>Dikarya</taxon>
        <taxon>Ascomycota</taxon>
        <taxon>Pezizomycotina</taxon>
        <taxon>Dothideomycetes</taxon>
        <taxon>Dothideomycetidae</taxon>
        <taxon>Mycosphaerellales</taxon>
        <taxon>Teratosphaeriaceae</taxon>
        <taxon>Baudoinia</taxon>
    </lineage>
</organism>